<accession>A0A1A8YWW8</accession>
<dbReference type="EMBL" id="FLRE01000120">
    <property type="protein sequence ID" value="SBT36601.1"/>
    <property type="molecule type" value="Genomic_DNA"/>
</dbReference>
<evidence type="ECO:0000313" key="3">
    <source>
        <dbReference type="Proteomes" id="UP000078550"/>
    </source>
</evidence>
<name>A0A1A8YWW8_PLAOA</name>
<evidence type="ECO:0000313" key="2">
    <source>
        <dbReference type="EMBL" id="SBT36601.1"/>
    </source>
</evidence>
<dbReference type="AlphaFoldDB" id="A0A1A8YWW8"/>
<reference evidence="3 4" key="1">
    <citation type="submission" date="2016-05" db="EMBL/GenBank/DDBJ databases">
        <authorList>
            <person name="Naeem Raeece"/>
        </authorList>
    </citation>
    <scope>NUCLEOTIDE SEQUENCE [LARGE SCALE GENOMIC DNA]</scope>
</reference>
<proteinExistence type="predicted"/>
<reference evidence="1" key="2">
    <citation type="submission" date="2016-05" db="EMBL/GenBank/DDBJ databases">
        <authorList>
            <person name="Lavstsen T."/>
            <person name="Jespersen J.S."/>
        </authorList>
    </citation>
    <scope>NUCLEOTIDE SEQUENCE [LARGE SCALE GENOMIC DNA]</scope>
</reference>
<sequence length="103" mass="12212">MCDHYYVHQVNRHHRKLRFCCVTFYDNDKVTLQRVTVGVYEIWMSLFFASHFASVRQFAGLWGIRARVLICFRILYRKISHILFLPLHVGLGHKTNLPSAPYS</sequence>
<evidence type="ECO:0000313" key="4">
    <source>
        <dbReference type="Proteomes" id="UP000078555"/>
    </source>
</evidence>
<protein>
    <submittedName>
        <fullName evidence="1">Uncharacterized protein</fullName>
    </submittedName>
</protein>
<evidence type="ECO:0000313" key="1">
    <source>
        <dbReference type="EMBL" id="SBT36201.1"/>
    </source>
</evidence>
<dbReference type="EMBL" id="FLRD01000092">
    <property type="protein sequence ID" value="SBT36201.1"/>
    <property type="molecule type" value="Genomic_DNA"/>
</dbReference>
<dbReference type="Proteomes" id="UP000078550">
    <property type="component" value="Unassembled WGS sequence"/>
</dbReference>
<keyword evidence="4" id="KW-1185">Reference proteome</keyword>
<gene>
    <name evidence="1" type="ORF">POVWA1_031270</name>
    <name evidence="2" type="ORF">POVWA2_031000</name>
</gene>
<dbReference type="Proteomes" id="UP000078555">
    <property type="component" value="Unassembled WGS sequence"/>
</dbReference>
<organism evidence="1 4">
    <name type="scientific">Plasmodium ovale wallikeri</name>
    <dbReference type="NCBI Taxonomy" id="864142"/>
    <lineage>
        <taxon>Eukaryota</taxon>
        <taxon>Sar</taxon>
        <taxon>Alveolata</taxon>
        <taxon>Apicomplexa</taxon>
        <taxon>Aconoidasida</taxon>
        <taxon>Haemosporida</taxon>
        <taxon>Plasmodiidae</taxon>
        <taxon>Plasmodium</taxon>
        <taxon>Plasmodium (Plasmodium)</taxon>
    </lineage>
</organism>